<gene>
    <name evidence="1" type="ORF">AWH48_08450</name>
</gene>
<dbReference type="Proteomes" id="UP000077271">
    <property type="component" value="Unassembled WGS sequence"/>
</dbReference>
<dbReference type="AlphaFoldDB" id="A0A177KML2"/>
<name>A0A177KML2_9BACI</name>
<dbReference type="OrthoDB" id="5770817at2"/>
<comment type="caution">
    <text evidence="1">The sequence shown here is derived from an EMBL/GenBank/DDBJ whole genome shotgun (WGS) entry which is preliminary data.</text>
</comment>
<dbReference type="RefSeq" id="WP_018394643.1">
    <property type="nucleotide sequence ID" value="NZ_LQWZ01000033.1"/>
</dbReference>
<protein>
    <submittedName>
        <fullName evidence="1">Uncharacterized protein</fullName>
    </submittedName>
</protein>
<accession>A0A177KML2</accession>
<proteinExistence type="predicted"/>
<evidence type="ECO:0000313" key="2">
    <source>
        <dbReference type="Proteomes" id="UP000077271"/>
    </source>
</evidence>
<evidence type="ECO:0000313" key="1">
    <source>
        <dbReference type="EMBL" id="OAH54612.1"/>
    </source>
</evidence>
<sequence>MKWQEVREIYPDQYVLLSILDSHLVDSRKIVDEVALIRPIDSAQEATSELLRSKGNTVVYHTSNETFVIDVRKPSALRGITR</sequence>
<organism evidence="1 2">
    <name type="scientific">Domibacillus aminovorans</name>
    <dbReference type="NCBI Taxonomy" id="29332"/>
    <lineage>
        <taxon>Bacteria</taxon>
        <taxon>Bacillati</taxon>
        <taxon>Bacillota</taxon>
        <taxon>Bacilli</taxon>
        <taxon>Bacillales</taxon>
        <taxon>Bacillaceae</taxon>
        <taxon>Domibacillus</taxon>
    </lineage>
</organism>
<reference evidence="1 2" key="1">
    <citation type="submission" date="2016-01" db="EMBL/GenBank/DDBJ databases">
        <title>Investigation of taxonomic status of Bacillus aminovorans.</title>
        <authorList>
            <person name="Verma A."/>
            <person name="Pal Y."/>
            <person name="Krishnamurthi S."/>
        </authorList>
    </citation>
    <scope>NUCLEOTIDE SEQUENCE [LARGE SCALE GENOMIC DNA]</scope>
    <source>
        <strain evidence="1 2">DSM 4337</strain>
    </source>
</reference>
<dbReference type="EMBL" id="LQWZ01000033">
    <property type="protein sequence ID" value="OAH54612.1"/>
    <property type="molecule type" value="Genomic_DNA"/>
</dbReference>